<organism evidence="3 4">
    <name type="scientific">Naasia aerilata</name>
    <dbReference type="NCBI Taxonomy" id="1162966"/>
    <lineage>
        <taxon>Bacteria</taxon>
        <taxon>Bacillati</taxon>
        <taxon>Actinomycetota</taxon>
        <taxon>Actinomycetes</taxon>
        <taxon>Micrococcales</taxon>
        <taxon>Microbacteriaceae</taxon>
        <taxon>Naasia</taxon>
    </lineage>
</organism>
<dbReference type="EMBL" id="AP027731">
    <property type="protein sequence ID" value="BDZ44737.1"/>
    <property type="molecule type" value="Genomic_DNA"/>
</dbReference>
<reference evidence="4" key="1">
    <citation type="journal article" date="2019" name="Int. J. Syst. Evol. Microbiol.">
        <title>The Global Catalogue of Microorganisms (GCM) 10K type strain sequencing project: providing services to taxonomists for standard genome sequencing and annotation.</title>
        <authorList>
            <consortium name="The Broad Institute Genomics Platform"/>
            <consortium name="The Broad Institute Genome Sequencing Center for Infectious Disease"/>
            <person name="Wu L."/>
            <person name="Ma J."/>
        </authorList>
    </citation>
    <scope>NUCLEOTIDE SEQUENCE [LARGE SCALE GENOMIC DNA]</scope>
    <source>
        <strain evidence="4">NBRC 108725</strain>
    </source>
</reference>
<name>A0ABM8G982_9MICO</name>
<feature type="compositionally biased region" description="Basic residues" evidence="1">
    <location>
        <begin position="470"/>
        <end position="490"/>
    </location>
</feature>
<gene>
    <name evidence="3" type="ORF">GCM10025866_06460</name>
</gene>
<feature type="compositionally biased region" description="Low complexity" evidence="1">
    <location>
        <begin position="356"/>
        <end position="373"/>
    </location>
</feature>
<dbReference type="InterPro" id="IPR004879">
    <property type="entry name" value="Ssp411-like_TRX"/>
</dbReference>
<dbReference type="SUPFAM" id="SSF48208">
    <property type="entry name" value="Six-hairpin glycosidases"/>
    <property type="match status" value="1"/>
</dbReference>
<dbReference type="InterPro" id="IPR024705">
    <property type="entry name" value="Ssp411"/>
</dbReference>
<keyword evidence="4" id="KW-1185">Reference proteome</keyword>
<dbReference type="PANTHER" id="PTHR42899:SF1">
    <property type="entry name" value="SPERMATOGENESIS-ASSOCIATED PROTEIN 20"/>
    <property type="match status" value="1"/>
</dbReference>
<evidence type="ECO:0000256" key="1">
    <source>
        <dbReference type="SAM" id="MobiDB-lite"/>
    </source>
</evidence>
<evidence type="ECO:0000259" key="2">
    <source>
        <dbReference type="Pfam" id="PF03190"/>
    </source>
</evidence>
<proteinExistence type="predicted"/>
<feature type="compositionally biased region" description="Low complexity" evidence="1">
    <location>
        <begin position="458"/>
        <end position="469"/>
    </location>
</feature>
<feature type="region of interest" description="Disordered" evidence="1">
    <location>
        <begin position="330"/>
        <end position="490"/>
    </location>
</feature>
<dbReference type="Pfam" id="PF03190">
    <property type="entry name" value="Thioredox_DsbH"/>
    <property type="match status" value="1"/>
</dbReference>
<dbReference type="RefSeq" id="WP_350226712.1">
    <property type="nucleotide sequence ID" value="NZ_AP027731.1"/>
</dbReference>
<dbReference type="InterPro" id="IPR036249">
    <property type="entry name" value="Thioredoxin-like_sf"/>
</dbReference>
<feature type="domain" description="Spermatogenesis-associated protein 20-like TRX" evidence="2">
    <location>
        <begin position="1"/>
        <end position="162"/>
    </location>
</feature>
<evidence type="ECO:0000313" key="4">
    <source>
        <dbReference type="Proteomes" id="UP001321498"/>
    </source>
</evidence>
<dbReference type="SUPFAM" id="SSF52833">
    <property type="entry name" value="Thioredoxin-like"/>
    <property type="match status" value="1"/>
</dbReference>
<dbReference type="Proteomes" id="UP001321498">
    <property type="component" value="Chromosome"/>
</dbReference>
<accession>A0ABM8G982</accession>
<dbReference type="CDD" id="cd02955">
    <property type="entry name" value="SSP411"/>
    <property type="match status" value="1"/>
</dbReference>
<evidence type="ECO:0000313" key="3">
    <source>
        <dbReference type="EMBL" id="BDZ44737.1"/>
    </source>
</evidence>
<dbReference type="InterPro" id="IPR008928">
    <property type="entry name" value="6-hairpin_glycosidase_sf"/>
</dbReference>
<dbReference type="Gene3D" id="3.40.30.10">
    <property type="entry name" value="Glutaredoxin"/>
    <property type="match status" value="1"/>
</dbReference>
<protein>
    <recommendedName>
        <fullName evidence="2">Spermatogenesis-associated protein 20-like TRX domain-containing protein</fullName>
    </recommendedName>
</protein>
<sequence length="490" mass="53061">MNRLADAVSPYLRGHADNPVDWYPWGEEAFAEAKRRDVPVLVSIGYATCHWCHVMARESFSDPQLARALNERFVAVKIDREEHPDVDSTYMAAASVFTPNLGWPLNVFTTPDGRAFFAGTYSPPRPVGGHPSFRQVLDAVDDAWRERRDEVERTAAGLAQALVEPLPAPSTGAAVDFAQVALELLSYEDREFGGFGGAPKFPVAPVLLLALRLGRSAALGDDLRTETAALAARTLDGMAASGLRDPVEGGFFRYATRRDWTEPHYERMLYDNAQLLRAYATRGDAATADGIVAFLRGVLRRDSGAFGSAQNSESYVDGALSEGATTRWMRRAEPASRRPTWTRRCSPAGTAWQSVRSRPPAGSSAAPASSSSRPAPPTPSSAARCRTAGSCARPWTGGRPRHRRRSRTTACSRAASSSSRWPPGRSGTPPWRGSSPTRASRGIGSARSPLPAVPTPRSPAAASRCPPTRARVRTRRARASSRSRRCSCTS</sequence>
<feature type="compositionally biased region" description="Low complexity" evidence="1">
    <location>
        <begin position="408"/>
        <end position="437"/>
    </location>
</feature>
<dbReference type="PANTHER" id="PTHR42899">
    <property type="entry name" value="SPERMATOGENESIS-ASSOCIATED PROTEIN 20"/>
    <property type="match status" value="1"/>
</dbReference>